<dbReference type="AlphaFoldDB" id="A0A1G7ESZ0"/>
<evidence type="ECO:0000259" key="2">
    <source>
        <dbReference type="Pfam" id="PF00582"/>
    </source>
</evidence>
<evidence type="ECO:0000313" key="3">
    <source>
        <dbReference type="EMBL" id="SDE66774.1"/>
    </source>
</evidence>
<accession>A0A1G7ESZ0</accession>
<dbReference type="InterPro" id="IPR006015">
    <property type="entry name" value="Universal_stress_UspA"/>
</dbReference>
<protein>
    <submittedName>
        <fullName evidence="3">Universal stress protein family protein</fullName>
    </submittedName>
</protein>
<evidence type="ECO:0000313" key="4">
    <source>
        <dbReference type="Proteomes" id="UP000198994"/>
    </source>
</evidence>
<feature type="domain" description="UspA" evidence="2">
    <location>
        <begin position="157"/>
        <end position="277"/>
    </location>
</feature>
<reference evidence="4" key="1">
    <citation type="submission" date="2016-10" db="EMBL/GenBank/DDBJ databases">
        <authorList>
            <person name="Varghese N."/>
            <person name="Submissions S."/>
        </authorList>
    </citation>
    <scope>NUCLEOTIDE SEQUENCE [LARGE SCALE GENOMIC DNA]</scope>
    <source>
        <strain evidence="4">DSM 10146</strain>
    </source>
</reference>
<evidence type="ECO:0000256" key="1">
    <source>
        <dbReference type="ARBA" id="ARBA00008791"/>
    </source>
</evidence>
<dbReference type="Pfam" id="PF00582">
    <property type="entry name" value="Usp"/>
    <property type="match status" value="1"/>
</dbReference>
<gene>
    <name evidence="3" type="ORF">SAMN04488105_10651</name>
</gene>
<dbReference type="EMBL" id="FNAV01000006">
    <property type="protein sequence ID" value="SDE66774.1"/>
    <property type="molecule type" value="Genomic_DNA"/>
</dbReference>
<keyword evidence="4" id="KW-1185">Reference proteome</keyword>
<comment type="similarity">
    <text evidence="1">Belongs to the universal stress protein A family.</text>
</comment>
<dbReference type="SUPFAM" id="SSF52402">
    <property type="entry name" value="Adenine nucleotide alpha hydrolases-like"/>
    <property type="match status" value="2"/>
</dbReference>
<dbReference type="RefSeq" id="WP_089958555.1">
    <property type="nucleotide sequence ID" value="NZ_FNAV01000006.1"/>
</dbReference>
<dbReference type="OrthoDB" id="9804721at2"/>
<dbReference type="PRINTS" id="PR01438">
    <property type="entry name" value="UNVRSLSTRESS"/>
</dbReference>
<dbReference type="CDD" id="cd00293">
    <property type="entry name" value="USP-like"/>
    <property type="match status" value="1"/>
</dbReference>
<proteinExistence type="inferred from homology"/>
<dbReference type="PANTHER" id="PTHR46268">
    <property type="entry name" value="STRESS RESPONSE PROTEIN NHAX"/>
    <property type="match status" value="1"/>
</dbReference>
<dbReference type="STRING" id="282683.SAMN04488105_10651"/>
<sequence length="279" mass="29853">MGYKTILTVVTDEALAQSTIDHAAAVASAWDAHLDVLCFGVDRTQTGYYYAGANAMILQETISRATADAAQLAGVVRGILGQTSVRWAVEEGVAQLADIGRHVAGRARFADLVVMPKPYGKERGVELEPVTEGALFEGQTPVLVVPDTSPAGTAPSRVVIGWNESNEALRSVRAAMPLLQSAEHVHVVVIDPPQHGPNRSDPGGALSQFLARHGVKPEIDVLSKTMPRVSDVLRRHVLDVNADMVVMGAYGHSRFREAILGGATRNMLEQAEVPVFLAH</sequence>
<dbReference type="Gene3D" id="3.40.50.12370">
    <property type="match status" value="1"/>
</dbReference>
<dbReference type="PANTHER" id="PTHR46268:SF15">
    <property type="entry name" value="UNIVERSAL STRESS PROTEIN HP_0031"/>
    <property type="match status" value="1"/>
</dbReference>
<dbReference type="InterPro" id="IPR006016">
    <property type="entry name" value="UspA"/>
</dbReference>
<name>A0A1G7ESZ0_9RHOB</name>
<dbReference type="Proteomes" id="UP000198994">
    <property type="component" value="Unassembled WGS sequence"/>
</dbReference>
<organism evidence="3 4">
    <name type="scientific">Salipiger thiooxidans</name>
    <dbReference type="NCBI Taxonomy" id="282683"/>
    <lineage>
        <taxon>Bacteria</taxon>
        <taxon>Pseudomonadati</taxon>
        <taxon>Pseudomonadota</taxon>
        <taxon>Alphaproteobacteria</taxon>
        <taxon>Rhodobacterales</taxon>
        <taxon>Roseobacteraceae</taxon>
        <taxon>Salipiger</taxon>
    </lineage>
</organism>